<accession>A0ABS8XMZ7</accession>
<feature type="transmembrane region" description="Helical" evidence="1">
    <location>
        <begin position="306"/>
        <end position="327"/>
    </location>
</feature>
<gene>
    <name evidence="2" type="ORF">LXT12_15160</name>
</gene>
<evidence type="ECO:0000313" key="2">
    <source>
        <dbReference type="EMBL" id="MCE4538590.1"/>
    </source>
</evidence>
<dbReference type="RefSeq" id="WP_233393037.1">
    <property type="nucleotide sequence ID" value="NZ_JAJTWT010000006.1"/>
</dbReference>
<feature type="transmembrane region" description="Helical" evidence="1">
    <location>
        <begin position="114"/>
        <end position="134"/>
    </location>
</feature>
<feature type="transmembrane region" description="Helical" evidence="1">
    <location>
        <begin position="238"/>
        <end position="263"/>
    </location>
</feature>
<evidence type="ECO:0000256" key="1">
    <source>
        <dbReference type="SAM" id="Phobius"/>
    </source>
</evidence>
<keyword evidence="3" id="KW-1185">Reference proteome</keyword>
<reference evidence="2 3" key="1">
    <citation type="submission" date="2021-12" db="EMBL/GenBank/DDBJ databases">
        <title>Genome seq of p7.</title>
        <authorList>
            <person name="Seo T."/>
        </authorList>
    </citation>
    <scope>NUCLEOTIDE SEQUENCE [LARGE SCALE GENOMIC DNA]</scope>
    <source>
        <strain evidence="2 3">P7</strain>
    </source>
</reference>
<name>A0ABS8XMZ7_9BURK</name>
<keyword evidence="1" id="KW-0472">Membrane</keyword>
<feature type="transmembrane region" description="Helical" evidence="1">
    <location>
        <begin position="162"/>
        <end position="190"/>
    </location>
</feature>
<sequence length="626" mass="68282">MPETARLQRLAALLAIGAGMLLARPYEGIRHDGVLYLGQALLHSRVPALIQDTFFAGGSQDSYSIYAAVIAPLYDRLGLVATHVGILLTDWLLMLSAVLALLRRFEPRGPLSLWGALAFAVVSPIYGGTTVIGYGEPFLTARSFAEPALLWGLVALIDGRTWAAAALAGLAAAFHPLMALPVMVVGWCFLLQSNRRWLWLLAVVPLVVLAALAGLRPWDGLLKTYDPYWWAMVQDRNPMVMLSGWTLDELLRVLLDIAVLLAVSRLRPADAWTRLLHAVVTATVGLMGLTALGTDGFHSVLVTQLQLWRVHWIAHLIAVALTPWLAVRLWRLGGLWPLSACALLLAIVNAHIGLDEGVVTLSLWAASSVAAWRLRAPSCSVRRFAIGGVVLAIAGLSVARLTDQLGEVAWQTPETFWNDGLARVAAFPSIAVIGFACLLFLSSKGRRGAFMALGLSVLLFGAAVASWDQRTDLARAIESPAASAHPFASYMPSDATVYWPHQLAPVWGLLERPSHFATQQGAGLLFNRGTAVIFGSRNEVYQPIRTTRDSCRAASLLVKDRASRRGCEMPERERLVTVCSRRDRPDYLVLPQRLREAPLAVWAPPRHREPAQEFALYSCAQLIAGP</sequence>
<feature type="transmembrane region" description="Helical" evidence="1">
    <location>
        <begin position="448"/>
        <end position="467"/>
    </location>
</feature>
<protein>
    <recommendedName>
        <fullName evidence="4">4-amino-4-deoxy-L-arabinose transferase</fullName>
    </recommendedName>
</protein>
<comment type="caution">
    <text evidence="2">The sequence shown here is derived from an EMBL/GenBank/DDBJ whole genome shotgun (WGS) entry which is preliminary data.</text>
</comment>
<evidence type="ECO:0000313" key="3">
    <source>
        <dbReference type="Proteomes" id="UP001201463"/>
    </source>
</evidence>
<feature type="transmembrane region" description="Helical" evidence="1">
    <location>
        <begin position="275"/>
        <end position="294"/>
    </location>
</feature>
<keyword evidence="1" id="KW-0812">Transmembrane</keyword>
<dbReference type="Proteomes" id="UP001201463">
    <property type="component" value="Unassembled WGS sequence"/>
</dbReference>
<proteinExistence type="predicted"/>
<feature type="transmembrane region" description="Helical" evidence="1">
    <location>
        <begin position="80"/>
        <end position="102"/>
    </location>
</feature>
<feature type="transmembrane region" description="Helical" evidence="1">
    <location>
        <begin position="334"/>
        <end position="352"/>
    </location>
</feature>
<organism evidence="2 3">
    <name type="scientific">Pelomonas caseinilytica</name>
    <dbReference type="NCBI Taxonomy" id="2906763"/>
    <lineage>
        <taxon>Bacteria</taxon>
        <taxon>Pseudomonadati</taxon>
        <taxon>Pseudomonadota</taxon>
        <taxon>Betaproteobacteria</taxon>
        <taxon>Burkholderiales</taxon>
        <taxon>Sphaerotilaceae</taxon>
        <taxon>Roseateles</taxon>
    </lineage>
</organism>
<keyword evidence="1" id="KW-1133">Transmembrane helix</keyword>
<feature type="transmembrane region" description="Helical" evidence="1">
    <location>
        <begin position="197"/>
        <end position="218"/>
    </location>
</feature>
<dbReference type="EMBL" id="JAJTWT010000006">
    <property type="protein sequence ID" value="MCE4538590.1"/>
    <property type="molecule type" value="Genomic_DNA"/>
</dbReference>
<feature type="transmembrane region" description="Helical" evidence="1">
    <location>
        <begin position="421"/>
        <end position="441"/>
    </location>
</feature>
<evidence type="ECO:0008006" key="4">
    <source>
        <dbReference type="Google" id="ProtNLM"/>
    </source>
</evidence>